<evidence type="ECO:0000313" key="3">
    <source>
        <dbReference type="EMBL" id="RHW23504.1"/>
    </source>
</evidence>
<dbReference type="NCBIfam" id="TIGR01444">
    <property type="entry name" value="fkbM_fam"/>
    <property type="match status" value="1"/>
</dbReference>
<dbReference type="EMBL" id="QXGH01000045">
    <property type="protein sequence ID" value="RHW23504.1"/>
    <property type="molecule type" value="Genomic_DNA"/>
</dbReference>
<feature type="region of interest" description="Disordered" evidence="1">
    <location>
        <begin position="1"/>
        <end position="20"/>
    </location>
</feature>
<dbReference type="AlphaFoldDB" id="A0A417XSN7"/>
<feature type="domain" description="Methyltransferase FkbM" evidence="2">
    <location>
        <begin position="63"/>
        <end position="240"/>
    </location>
</feature>
<dbReference type="GO" id="GO:0016197">
    <property type="term" value="P:endosomal transport"/>
    <property type="evidence" value="ECO:0007669"/>
    <property type="project" value="TreeGrafter"/>
</dbReference>
<dbReference type="GO" id="GO:0005886">
    <property type="term" value="C:plasma membrane"/>
    <property type="evidence" value="ECO:0007669"/>
    <property type="project" value="TreeGrafter"/>
</dbReference>
<keyword evidence="3" id="KW-0808">Transferase</keyword>
<evidence type="ECO:0000259" key="2">
    <source>
        <dbReference type="Pfam" id="PF05050"/>
    </source>
</evidence>
<dbReference type="Gene3D" id="3.40.50.150">
    <property type="entry name" value="Vaccinia Virus protein VP39"/>
    <property type="match status" value="1"/>
</dbReference>
<dbReference type="GO" id="GO:0006888">
    <property type="term" value="P:endoplasmic reticulum to Golgi vesicle-mediated transport"/>
    <property type="evidence" value="ECO:0007669"/>
    <property type="project" value="TreeGrafter"/>
</dbReference>
<dbReference type="PANTHER" id="PTHR34009">
    <property type="entry name" value="PROTEIN STAR"/>
    <property type="match status" value="1"/>
</dbReference>
<dbReference type="Proteomes" id="UP000283644">
    <property type="component" value="Unassembled WGS sequence"/>
</dbReference>
<dbReference type="PANTHER" id="PTHR34009:SF2">
    <property type="entry name" value="PROTEIN STAR"/>
    <property type="match status" value="1"/>
</dbReference>
<proteinExistence type="predicted"/>
<dbReference type="InterPro" id="IPR053202">
    <property type="entry name" value="EGF_Rcpt_Signaling_Reg"/>
</dbReference>
<name>A0A417XSN7_9ACTN</name>
<dbReference type="InterPro" id="IPR006342">
    <property type="entry name" value="FkbM_mtfrase"/>
</dbReference>
<dbReference type="OrthoDB" id="9810122at2"/>
<dbReference type="Pfam" id="PF05050">
    <property type="entry name" value="Methyltransf_21"/>
    <property type="match status" value="1"/>
</dbReference>
<comment type="caution">
    <text evidence="3">The sequence shown here is derived from an EMBL/GenBank/DDBJ whole genome shotgun (WGS) entry which is preliminary data.</text>
</comment>
<feature type="compositionally biased region" description="Low complexity" evidence="1">
    <location>
        <begin position="1"/>
        <end position="15"/>
    </location>
</feature>
<dbReference type="GO" id="GO:0032259">
    <property type="term" value="P:methylation"/>
    <property type="evidence" value="ECO:0007669"/>
    <property type="project" value="UniProtKB-KW"/>
</dbReference>
<dbReference type="SUPFAM" id="SSF53335">
    <property type="entry name" value="S-adenosyl-L-methionine-dependent methyltransferases"/>
    <property type="match status" value="1"/>
</dbReference>
<protein>
    <submittedName>
        <fullName evidence="3">FkbM family methyltransferase</fullName>
    </submittedName>
</protein>
<organism evidence="3 4">
    <name type="scientific">Nocardioides immobilis</name>
    <dbReference type="NCBI Taxonomy" id="2049295"/>
    <lineage>
        <taxon>Bacteria</taxon>
        <taxon>Bacillati</taxon>
        <taxon>Actinomycetota</taxon>
        <taxon>Actinomycetes</taxon>
        <taxon>Propionibacteriales</taxon>
        <taxon>Nocardioidaceae</taxon>
        <taxon>Nocardioides</taxon>
    </lineage>
</organism>
<evidence type="ECO:0000313" key="4">
    <source>
        <dbReference type="Proteomes" id="UP000283644"/>
    </source>
</evidence>
<keyword evidence="4" id="KW-1185">Reference proteome</keyword>
<gene>
    <name evidence="3" type="ORF">D0Z08_29250</name>
</gene>
<accession>A0A417XSN7</accession>
<evidence type="ECO:0000256" key="1">
    <source>
        <dbReference type="SAM" id="MobiDB-lite"/>
    </source>
</evidence>
<keyword evidence="3" id="KW-0489">Methyltransferase</keyword>
<dbReference type="GO" id="GO:0005737">
    <property type="term" value="C:cytoplasm"/>
    <property type="evidence" value="ECO:0007669"/>
    <property type="project" value="GOC"/>
</dbReference>
<sequence length="284" mass="32196">MKSSATASPSSTPSGRRPRASAKGILLSRVVWRIRRELGLPLDRIEAAVYKFGAAYPEATFVQVGANDGVARDPLRIQVERREWQGIMVEPVPYVFKKLEARYGDHPRVQLEMSAIAEQPGVMTFYHLREATEGEAVWNWYHALGSFRREVVLSHKSFIPDIEDRLVETQVRCTDFDSLCRRGGLTHLDLLQMDTEGYDYQILRSIDLDTWRPRLVIYEHHHLSPGDRQAARDLLTSAGYLTFEHGLDTAALDATRLGSSDRALHKLFVTTPDRPAPRSAERAD</sequence>
<dbReference type="InterPro" id="IPR029063">
    <property type="entry name" value="SAM-dependent_MTases_sf"/>
</dbReference>
<dbReference type="GO" id="GO:0008168">
    <property type="term" value="F:methyltransferase activity"/>
    <property type="evidence" value="ECO:0007669"/>
    <property type="project" value="UniProtKB-KW"/>
</dbReference>
<reference evidence="3 4" key="1">
    <citation type="submission" date="2018-09" db="EMBL/GenBank/DDBJ databases">
        <title>Genome sequencing of Nocardioides immobilis CCTCC AB 2017083 for comparison to Nocardioides silvaticus.</title>
        <authorList>
            <person name="Li C."/>
            <person name="Wang G."/>
        </authorList>
    </citation>
    <scope>NUCLEOTIDE SEQUENCE [LARGE SCALE GENOMIC DNA]</scope>
    <source>
        <strain evidence="3 4">CCTCC AB 2017083</strain>
    </source>
</reference>